<reference evidence="2 3" key="1">
    <citation type="journal article" date="2014" name="Curr. Biol.">
        <title>The genome of the clonal raider ant Cerapachys biroi.</title>
        <authorList>
            <person name="Oxley P.R."/>
            <person name="Ji L."/>
            <person name="Fetter-Pruneda I."/>
            <person name="McKenzie S.K."/>
            <person name="Li C."/>
            <person name="Hu H."/>
            <person name="Zhang G."/>
            <person name="Kronauer D.J."/>
        </authorList>
    </citation>
    <scope>NUCLEOTIDE SEQUENCE [LARGE SCALE GENOMIC DNA]</scope>
</reference>
<accession>A0A026WZI8</accession>
<feature type="compositionally biased region" description="Acidic residues" evidence="1">
    <location>
        <begin position="38"/>
        <end position="56"/>
    </location>
</feature>
<protein>
    <submittedName>
        <fullName evidence="2">Uncharacterized protein</fullName>
    </submittedName>
</protein>
<evidence type="ECO:0000256" key="1">
    <source>
        <dbReference type="SAM" id="MobiDB-lite"/>
    </source>
</evidence>
<feature type="compositionally biased region" description="Polar residues" evidence="1">
    <location>
        <begin position="1"/>
        <end position="16"/>
    </location>
</feature>
<dbReference type="EMBL" id="KK107063">
    <property type="protein sequence ID" value="EZA61131.1"/>
    <property type="molecule type" value="Genomic_DNA"/>
</dbReference>
<organism evidence="2 3">
    <name type="scientific">Ooceraea biroi</name>
    <name type="common">Clonal raider ant</name>
    <name type="synonym">Cerapachys biroi</name>
    <dbReference type="NCBI Taxonomy" id="2015173"/>
    <lineage>
        <taxon>Eukaryota</taxon>
        <taxon>Metazoa</taxon>
        <taxon>Ecdysozoa</taxon>
        <taxon>Arthropoda</taxon>
        <taxon>Hexapoda</taxon>
        <taxon>Insecta</taxon>
        <taxon>Pterygota</taxon>
        <taxon>Neoptera</taxon>
        <taxon>Endopterygota</taxon>
        <taxon>Hymenoptera</taxon>
        <taxon>Apocrita</taxon>
        <taxon>Aculeata</taxon>
        <taxon>Formicoidea</taxon>
        <taxon>Formicidae</taxon>
        <taxon>Dorylinae</taxon>
        <taxon>Ooceraea</taxon>
    </lineage>
</organism>
<gene>
    <name evidence="2" type="ORF">X777_08343</name>
</gene>
<feature type="compositionally biased region" description="Low complexity" evidence="1">
    <location>
        <begin position="17"/>
        <end position="33"/>
    </location>
</feature>
<name>A0A026WZI8_OOCBI</name>
<dbReference type="Proteomes" id="UP000053097">
    <property type="component" value="Unassembled WGS sequence"/>
</dbReference>
<sequence>MRSSNGHSPVLNLSKTAGSGSVGEQSGSEAGASHRSQDDEEEDDNLSEDLEDDNEKDEGTALISIRE</sequence>
<evidence type="ECO:0000313" key="3">
    <source>
        <dbReference type="Proteomes" id="UP000053097"/>
    </source>
</evidence>
<dbReference type="AlphaFoldDB" id="A0A026WZI8"/>
<keyword evidence="3" id="KW-1185">Reference proteome</keyword>
<feature type="region of interest" description="Disordered" evidence="1">
    <location>
        <begin position="1"/>
        <end position="67"/>
    </location>
</feature>
<evidence type="ECO:0000313" key="2">
    <source>
        <dbReference type="EMBL" id="EZA61131.1"/>
    </source>
</evidence>
<proteinExistence type="predicted"/>